<sequence>MNPEERLQVGVIDANVHTDTPAGRAVTKIIQDLAEYGIEVTVLVSTEDARAALSNLPSADCIMVNWNVGESDDSPAGKKVASGVDANLIISEIRKRNEEIPIFLMGEPTSEPPKKLPIEMIKGINEFVWVMDDTAEFLAGRIRAAAKRYRDQLLPPFFGELVNFSRDFEYSWHTPGHAGGTAFRKSPAGRAFFNFFGEQLFRSDISISVGELGSLLDHSGPVGEAERYAAKVFGADSTYFVTNGTSTSNKIVFFGRVTADDIVLVDRNCHKSAEHALTMTHAVPVYLIPTRNRYGIIGPIHPEEFSPETIKAKIAASPLTKKLKNKTPIHSIITNSTYDGLCYHAEWVENELGKSVDSIHFDEAWYGYARFNPMYRNRFAMRDGAKNPGGPTVFATQSTHKLLAALSQASMVHVRNGRVPIEHSRFNEAFMMHSSTSPLYTIIASCDVSAKMMDGASGRMLTQEPIEDAIRFRRMMARINREIGTGKTANDWWFGMWQPDFVTDPSTGKKMDFADAGINLLGKEPSCWVLHPEDSWHGFTDLPDDYCMLDPIKVTVLMPGVKDDGTPADWGIPAAIVVKFLDTKGIVNEKSGDYNILFLFSMGITKGKWGTLVTELFEFKRHWEEETPLEEVFPDLVKEWPERYGGMTLPGLVNDMHDYMKKTEQGKLLQEAYEKLPEQVMTYAEAYRCLVRNEVEHVAVSDMENRIVATGVFPYPPGIPVLAPGESAGKKKGAIIKYLLALQEFDKKFPGFEHDIHGVENVNGKYMIYCLKE</sequence>
<keyword evidence="3" id="KW-0663">Pyridoxal phosphate</keyword>
<dbReference type="eggNOG" id="arCOG02389">
    <property type="taxonomic scope" value="Archaea"/>
</dbReference>
<evidence type="ECO:0000259" key="5">
    <source>
        <dbReference type="PROSITE" id="PS00703"/>
    </source>
</evidence>
<dbReference type="eggNOG" id="arCOG00092">
    <property type="taxonomic scope" value="Archaea"/>
</dbReference>
<dbReference type="PROSITE" id="PS00703">
    <property type="entry name" value="OKR_DC_1"/>
    <property type="match status" value="1"/>
</dbReference>
<dbReference type="CDD" id="cd00615">
    <property type="entry name" value="Orn_deC_like"/>
    <property type="match status" value="1"/>
</dbReference>
<evidence type="ECO:0000313" key="6">
    <source>
        <dbReference type="EMBL" id="ADN37303.1"/>
    </source>
</evidence>
<dbReference type="AlphaFoldDB" id="E1RF59"/>
<dbReference type="InterPro" id="IPR011193">
    <property type="entry name" value="Orn/lys/arg_de-COase"/>
</dbReference>
<proteinExistence type="inferred from homology"/>
<dbReference type="InterPro" id="IPR015421">
    <property type="entry name" value="PyrdxlP-dep_Trfase_major"/>
</dbReference>
<dbReference type="InterPro" id="IPR000310">
    <property type="entry name" value="Orn/Lys/Arg_deCO2ase_major_dom"/>
</dbReference>
<dbReference type="InterPro" id="IPR005308">
    <property type="entry name" value="OKR_de-COase_N"/>
</dbReference>
<name>E1RF59_METP4</name>
<dbReference type="InterPro" id="IPR036633">
    <property type="entry name" value="Prn/Lys/Arg_de-COase_C_sf"/>
</dbReference>
<evidence type="ECO:0000256" key="2">
    <source>
        <dbReference type="ARBA" id="ARBA00022793"/>
    </source>
</evidence>
<dbReference type="GO" id="GO:0008923">
    <property type="term" value="F:lysine decarboxylase activity"/>
    <property type="evidence" value="ECO:0007669"/>
    <property type="project" value="UniProtKB-EC"/>
</dbReference>
<keyword evidence="2" id="KW-0210">Decarboxylase</keyword>
<reference evidence="6 7" key="1">
    <citation type="journal article" date="2010" name="Stand. Genomic Sci.">
        <title>Complete genome sequence of Methanoplanus petrolearius type strain (SEBR 4847).</title>
        <authorList>
            <person name="Brambilla E."/>
            <person name="Djao O.D."/>
            <person name="Daligault H."/>
            <person name="Lapidus A."/>
            <person name="Lucas S."/>
            <person name="Hammon N."/>
            <person name="Nolan M."/>
            <person name="Tice H."/>
            <person name="Cheng J.F."/>
            <person name="Han C."/>
            <person name="Tapia R."/>
            <person name="Goodwin L."/>
            <person name="Pitluck S."/>
            <person name="Liolios K."/>
            <person name="Ivanova N."/>
            <person name="Mavromatis K."/>
            <person name="Mikhailova N."/>
            <person name="Pati A."/>
            <person name="Chen A."/>
            <person name="Palaniappan K."/>
            <person name="Land M."/>
            <person name="Hauser L."/>
            <person name="Chang Y.J."/>
            <person name="Jeffries C.D."/>
            <person name="Rohde M."/>
            <person name="Spring S."/>
            <person name="Sikorski J."/>
            <person name="Goker M."/>
            <person name="Woyke T."/>
            <person name="Bristow J."/>
            <person name="Eisen J.A."/>
            <person name="Markowitz V."/>
            <person name="Hugenholtz P."/>
            <person name="Kyrpides N.C."/>
            <person name="Klenk H.P."/>
        </authorList>
    </citation>
    <scope>NUCLEOTIDE SEQUENCE [LARGE SCALE GENOMIC DNA]</scope>
    <source>
        <strain evidence="7">DSM 11571 / OCM 486 / SEBR 4847</strain>
    </source>
</reference>
<dbReference type="PANTHER" id="PTHR45229:SF3">
    <property type="entry name" value="BIODEGRADATIVE ARGININE DECARBOXYLASE"/>
    <property type="match status" value="1"/>
</dbReference>
<dbReference type="PIRSF" id="PIRSF009393">
    <property type="entry name" value="Orn_decarb"/>
    <property type="match status" value="1"/>
</dbReference>
<dbReference type="SUPFAM" id="SSF53383">
    <property type="entry name" value="PLP-dependent transferases"/>
    <property type="match status" value="1"/>
</dbReference>
<dbReference type="GO" id="GO:0005829">
    <property type="term" value="C:cytosol"/>
    <property type="evidence" value="ECO:0007669"/>
    <property type="project" value="TreeGrafter"/>
</dbReference>
<dbReference type="GO" id="GO:0008792">
    <property type="term" value="F:arginine decarboxylase activity"/>
    <property type="evidence" value="ECO:0007669"/>
    <property type="project" value="TreeGrafter"/>
</dbReference>
<dbReference type="GO" id="GO:0030170">
    <property type="term" value="F:pyridoxal phosphate binding"/>
    <property type="evidence" value="ECO:0007669"/>
    <property type="project" value="TreeGrafter"/>
</dbReference>
<dbReference type="Gene3D" id="3.40.640.10">
    <property type="entry name" value="Type I PLP-dependent aspartate aminotransferase-like (Major domain)"/>
    <property type="match status" value="1"/>
</dbReference>
<feature type="domain" description="Orn/Lys/Arg decarboxylases family 1 pyridoxal-P attachment site" evidence="5">
    <location>
        <begin position="396"/>
        <end position="410"/>
    </location>
</feature>
<keyword evidence="7" id="KW-1185">Reference proteome</keyword>
<dbReference type="EC" id="4.1.1.18" evidence="6"/>
<evidence type="ECO:0000313" key="7">
    <source>
        <dbReference type="Proteomes" id="UP000006565"/>
    </source>
</evidence>
<dbReference type="Pfam" id="PF01276">
    <property type="entry name" value="OKR_DC_1"/>
    <property type="match status" value="1"/>
</dbReference>
<dbReference type="FunFam" id="3.40.640.10:FF:000008">
    <property type="entry name" value="Lysine decarboxylase, inducible"/>
    <property type="match status" value="1"/>
</dbReference>
<dbReference type="Proteomes" id="UP000006565">
    <property type="component" value="Chromosome"/>
</dbReference>
<dbReference type="Pfam" id="PF03709">
    <property type="entry name" value="OKR_DC_1_N"/>
    <property type="match status" value="1"/>
</dbReference>
<keyword evidence="4 6" id="KW-0456">Lyase</keyword>
<evidence type="ECO:0000256" key="1">
    <source>
        <dbReference type="ARBA" id="ARBA00010671"/>
    </source>
</evidence>
<comment type="similarity">
    <text evidence="1">Belongs to the Orn/Lys/Arg decarboxylase class-I family.</text>
</comment>
<organism evidence="6 7">
    <name type="scientific">Methanolacinia petrolearia (strain DSM 11571 / OCM 486 / SEBR 4847)</name>
    <name type="common">Methanoplanus petrolearius</name>
    <dbReference type="NCBI Taxonomy" id="679926"/>
    <lineage>
        <taxon>Archaea</taxon>
        <taxon>Methanobacteriati</taxon>
        <taxon>Methanobacteriota</taxon>
        <taxon>Stenosarchaea group</taxon>
        <taxon>Methanomicrobia</taxon>
        <taxon>Methanomicrobiales</taxon>
        <taxon>Methanomicrobiaceae</taxon>
        <taxon>Methanolacinia</taxon>
    </lineage>
</organism>
<dbReference type="HOGENOM" id="CLU_014292_3_0_2"/>
<evidence type="ECO:0000256" key="4">
    <source>
        <dbReference type="ARBA" id="ARBA00023239"/>
    </source>
</evidence>
<dbReference type="KEGG" id="mpi:Mpet_2559"/>
<dbReference type="Gene3D" id="3.40.50.2300">
    <property type="match status" value="1"/>
</dbReference>
<dbReference type="RefSeq" id="WP_013330476.1">
    <property type="nucleotide sequence ID" value="NC_014507.1"/>
</dbReference>
<dbReference type="Gene3D" id="3.90.1150.10">
    <property type="entry name" value="Aspartate Aminotransferase, domain 1"/>
    <property type="match status" value="1"/>
</dbReference>
<dbReference type="InterPro" id="IPR015422">
    <property type="entry name" value="PyrdxlP-dep_Trfase_small"/>
</dbReference>
<dbReference type="EMBL" id="CP002117">
    <property type="protein sequence ID" value="ADN37303.1"/>
    <property type="molecule type" value="Genomic_DNA"/>
</dbReference>
<gene>
    <name evidence="6" type="ordered locus">Mpet_2559</name>
</gene>
<dbReference type="GO" id="GO:0006527">
    <property type="term" value="P:L-arginine catabolic process"/>
    <property type="evidence" value="ECO:0007669"/>
    <property type="project" value="TreeGrafter"/>
</dbReference>
<dbReference type="InterPro" id="IPR008286">
    <property type="entry name" value="Prn/Lys/Arg_de-COase_C"/>
</dbReference>
<dbReference type="PANTHER" id="PTHR45229">
    <property type="entry name" value="CONSTITUTIVE ORNITHINE DECARBOXYLASE"/>
    <property type="match status" value="1"/>
</dbReference>
<protein>
    <submittedName>
        <fullName evidence="6">Lysine decarboxylase</fullName>
        <ecNumber evidence="6">4.1.1.18</ecNumber>
    </submittedName>
</protein>
<evidence type="ECO:0000256" key="3">
    <source>
        <dbReference type="ARBA" id="ARBA00022898"/>
    </source>
</evidence>
<dbReference type="OrthoDB" id="104944at2157"/>
<dbReference type="GeneID" id="9745052"/>
<dbReference type="InterPro" id="IPR015424">
    <property type="entry name" value="PyrdxlP-dep_Trfase"/>
</dbReference>
<dbReference type="Gene3D" id="3.90.100.10">
    <property type="entry name" value="Orn/Lys/Arg decarboxylase, C-terminal domain"/>
    <property type="match status" value="1"/>
</dbReference>
<accession>E1RF59</accession>
<dbReference type="Pfam" id="PF03711">
    <property type="entry name" value="OKR_DC_1_C"/>
    <property type="match status" value="1"/>
</dbReference>
<dbReference type="SUPFAM" id="SSF55904">
    <property type="entry name" value="Ornithine decarboxylase C-terminal domain"/>
    <property type="match status" value="1"/>
</dbReference>
<dbReference type="STRING" id="679926.Mpet_2559"/>